<dbReference type="Gene3D" id="3.80.10.10">
    <property type="entry name" value="Ribonuclease Inhibitor"/>
    <property type="match status" value="1"/>
</dbReference>
<dbReference type="PANTHER" id="PTHR13382:SF21">
    <property type="entry name" value="OS12G0601000 PROTEIN"/>
    <property type="match status" value="1"/>
</dbReference>
<comment type="caution">
    <text evidence="1">The sequence shown here is derived from an EMBL/GenBank/DDBJ whole genome shotgun (WGS) entry which is preliminary data.</text>
</comment>
<dbReference type="InterPro" id="IPR050648">
    <property type="entry name" value="F-box_LRR-repeat"/>
</dbReference>
<dbReference type="InterPro" id="IPR032675">
    <property type="entry name" value="LRR_dom_sf"/>
</dbReference>
<sequence length="133" mass="14156">MDCLGRSCSNLQNIHIASVSLSHDPVLALSVANLRFKITDASVAAIASSFPKLELLDLSGSSISDSGIGMICNVFPETLSKLLLALCPNITSSGIQLAAAQLPRLELMDCGMTFWDPNSEKSADEEDNDSELQ</sequence>
<name>A0ABD3E3Y5_9LAMI</name>
<reference evidence="2" key="1">
    <citation type="journal article" date="2024" name="IScience">
        <title>Strigolactones Initiate the Formation of Haustorium-like Structures in Castilleja.</title>
        <authorList>
            <person name="Buerger M."/>
            <person name="Peterson D."/>
            <person name="Chory J."/>
        </authorList>
    </citation>
    <scope>NUCLEOTIDE SEQUENCE [LARGE SCALE GENOMIC DNA]</scope>
</reference>
<dbReference type="AlphaFoldDB" id="A0ABD3E3Y5"/>
<evidence type="ECO:0000313" key="1">
    <source>
        <dbReference type="EMBL" id="KAL3649017.1"/>
    </source>
</evidence>
<accession>A0ABD3E3Y5</accession>
<proteinExistence type="predicted"/>
<dbReference type="EMBL" id="JAVIJP010000007">
    <property type="protein sequence ID" value="KAL3649017.1"/>
    <property type="molecule type" value="Genomic_DNA"/>
</dbReference>
<keyword evidence="2" id="KW-1185">Reference proteome</keyword>
<evidence type="ECO:0000313" key="2">
    <source>
        <dbReference type="Proteomes" id="UP001632038"/>
    </source>
</evidence>
<dbReference type="SUPFAM" id="SSF52047">
    <property type="entry name" value="RNI-like"/>
    <property type="match status" value="1"/>
</dbReference>
<protein>
    <submittedName>
        <fullName evidence="1">F-box/LRR-repeat protein 17</fullName>
    </submittedName>
</protein>
<gene>
    <name evidence="1" type="primary">FBL17</name>
    <name evidence="1" type="ORF">CASFOL_005420</name>
</gene>
<organism evidence="1 2">
    <name type="scientific">Castilleja foliolosa</name>
    <dbReference type="NCBI Taxonomy" id="1961234"/>
    <lineage>
        <taxon>Eukaryota</taxon>
        <taxon>Viridiplantae</taxon>
        <taxon>Streptophyta</taxon>
        <taxon>Embryophyta</taxon>
        <taxon>Tracheophyta</taxon>
        <taxon>Spermatophyta</taxon>
        <taxon>Magnoliopsida</taxon>
        <taxon>eudicotyledons</taxon>
        <taxon>Gunneridae</taxon>
        <taxon>Pentapetalae</taxon>
        <taxon>asterids</taxon>
        <taxon>lamiids</taxon>
        <taxon>Lamiales</taxon>
        <taxon>Orobanchaceae</taxon>
        <taxon>Pedicularideae</taxon>
        <taxon>Castillejinae</taxon>
        <taxon>Castilleja</taxon>
    </lineage>
</organism>
<dbReference type="PANTHER" id="PTHR13382">
    <property type="entry name" value="MITOCHONDRIAL ATP SYNTHASE COUPLING FACTOR B"/>
    <property type="match status" value="1"/>
</dbReference>
<dbReference type="Proteomes" id="UP001632038">
    <property type="component" value="Unassembled WGS sequence"/>
</dbReference>